<evidence type="ECO:0000313" key="10">
    <source>
        <dbReference type="Proteomes" id="UP000198669"/>
    </source>
</evidence>
<reference evidence="8 10" key="2">
    <citation type="submission" date="2016-10" db="EMBL/GenBank/DDBJ databases">
        <authorList>
            <person name="de Groot N.N."/>
        </authorList>
    </citation>
    <scope>NUCLEOTIDE SEQUENCE [LARGE SCALE GENOMIC DNA]</scope>
    <source>
        <strain evidence="8 10">Z-7982</strain>
    </source>
</reference>
<dbReference type="Pfam" id="PF04055">
    <property type="entry name" value="Radical_SAM"/>
    <property type="match status" value="1"/>
</dbReference>
<evidence type="ECO:0000313" key="9">
    <source>
        <dbReference type="Proteomes" id="UP000186879"/>
    </source>
</evidence>
<keyword evidence="4" id="KW-0411">Iron-sulfur</keyword>
<dbReference type="EMBL" id="RJJG01000005">
    <property type="protein sequence ID" value="RNI08304.1"/>
    <property type="molecule type" value="Genomic_DNA"/>
</dbReference>
<dbReference type="SFLD" id="SFLDS00029">
    <property type="entry name" value="Radical_SAM"/>
    <property type="match status" value="1"/>
</dbReference>
<dbReference type="Proteomes" id="UP000198669">
    <property type="component" value="Unassembled WGS sequence"/>
</dbReference>
<evidence type="ECO:0000256" key="4">
    <source>
        <dbReference type="ARBA" id="ARBA00023014"/>
    </source>
</evidence>
<evidence type="ECO:0000313" key="8">
    <source>
        <dbReference type="EMBL" id="SDX01799.1"/>
    </source>
</evidence>
<reference evidence="6 9" key="1">
    <citation type="submission" date="2016-10" db="EMBL/GenBank/DDBJ databases">
        <title>Methanohalophilus halophilus.</title>
        <authorList>
            <person name="L'haridon S."/>
        </authorList>
    </citation>
    <scope>NUCLEOTIDE SEQUENCE [LARGE SCALE GENOMIC DNA]</scope>
    <source>
        <strain evidence="6 9">Z-7982</strain>
    </source>
</reference>
<proteinExistence type="predicted"/>
<dbReference type="AlphaFoldDB" id="A0A1L3Q1E2"/>
<evidence type="ECO:0000256" key="1">
    <source>
        <dbReference type="ARBA" id="ARBA00022691"/>
    </source>
</evidence>
<dbReference type="EMBL" id="CP017921">
    <property type="protein sequence ID" value="APH38696.1"/>
    <property type="molecule type" value="Genomic_DNA"/>
</dbReference>
<dbReference type="GeneID" id="30582857"/>
<dbReference type="InterPro" id="IPR013785">
    <property type="entry name" value="Aldolase_TIM"/>
</dbReference>
<dbReference type="Proteomes" id="UP000186879">
    <property type="component" value="Chromosome"/>
</dbReference>
<dbReference type="OrthoDB" id="15118at2157"/>
<sequence length="325" mass="36058">MDAQTKAELLATGRVAIDENLLGKTLVSSAGPGAGKVGFFFTSGGHRVKLGADANSPLKAIEKDGKICIYKDEKLLACGQIEEELLHCPEQAYINMTETCIFDCKFCPVPKLNGRVKSVEEVLDMIEKAHDTGKMKAISITAGVDEKVEKEVDRAVDVVRKCKRYHVPIGVSVYPTINSNKLLKEAGADEIKYNVETMDRQLYSELCGEQDLDFILDCLSEAVRMFGKNRVCSNFIIGLGENDETVMQGIRELVRRGVVPILRPATSHPLRKGEVNIERPSKERILKLTRFLREELDQAGLDTRLFRTMCLPCTGCDLGPHRDLG</sequence>
<keyword evidence="1" id="KW-0949">S-adenosyl-L-methionine</keyword>
<evidence type="ECO:0000256" key="2">
    <source>
        <dbReference type="ARBA" id="ARBA00022723"/>
    </source>
</evidence>
<evidence type="ECO:0000313" key="6">
    <source>
        <dbReference type="EMBL" id="APH38696.1"/>
    </source>
</evidence>
<dbReference type="InterPro" id="IPR058240">
    <property type="entry name" value="rSAM_sf"/>
</dbReference>
<dbReference type="GO" id="GO:0046872">
    <property type="term" value="F:metal ion binding"/>
    <property type="evidence" value="ECO:0007669"/>
    <property type="project" value="UniProtKB-KW"/>
</dbReference>
<feature type="domain" description="Radical SAM core" evidence="5">
    <location>
        <begin position="86"/>
        <end position="299"/>
    </location>
</feature>
<evidence type="ECO:0000313" key="11">
    <source>
        <dbReference type="Proteomes" id="UP000267921"/>
    </source>
</evidence>
<dbReference type="PROSITE" id="PS51918">
    <property type="entry name" value="RADICAL_SAM"/>
    <property type="match status" value="1"/>
</dbReference>
<protein>
    <submittedName>
        <fullName evidence="8">Biotin synthase-related protein, radical SAM superfamily</fullName>
    </submittedName>
    <submittedName>
        <fullName evidence="6">Radical SAM protein</fullName>
    </submittedName>
</protein>
<dbReference type="SUPFAM" id="SSF102114">
    <property type="entry name" value="Radical SAM enzymes"/>
    <property type="match status" value="1"/>
</dbReference>
<keyword evidence="2" id="KW-0479">Metal-binding</keyword>
<dbReference type="InterPro" id="IPR006638">
    <property type="entry name" value="Elp3/MiaA/NifB-like_rSAM"/>
</dbReference>
<keyword evidence="3" id="KW-0408">Iron</keyword>
<accession>A0A1L3Q1E2</accession>
<dbReference type="RefSeq" id="WP_072561149.1">
    <property type="nucleotide sequence ID" value="NZ_CP017921.1"/>
</dbReference>
<dbReference type="InterPro" id="IPR007197">
    <property type="entry name" value="rSAM"/>
</dbReference>
<reference evidence="7 11" key="3">
    <citation type="submission" date="2018-10" db="EMBL/GenBank/DDBJ databases">
        <title>Cultivation of a novel Methanohalophilus strain from Kebrit Deep of the Red Sea and a genomic comparison of members of the genus Methanohalophilus.</title>
        <authorList>
            <person name="Guan Y."/>
            <person name="Ngugi D.K."/>
            <person name="Stingl U."/>
        </authorList>
    </citation>
    <scope>NUCLEOTIDE SEQUENCE [LARGE SCALE GENOMIC DNA]</scope>
    <source>
        <strain evidence="7 11">DSM 3094</strain>
    </source>
</reference>
<gene>
    <name evidence="6" type="ORF">BHR79_03795</name>
    <name evidence="7" type="ORF">EFE40_07065</name>
    <name evidence="8" type="ORF">SAMN04515625_2076</name>
</gene>
<dbReference type="Proteomes" id="UP000267921">
    <property type="component" value="Unassembled WGS sequence"/>
</dbReference>
<dbReference type="GO" id="GO:0051536">
    <property type="term" value="F:iron-sulfur cluster binding"/>
    <property type="evidence" value="ECO:0007669"/>
    <property type="project" value="UniProtKB-KW"/>
</dbReference>
<dbReference type="STRING" id="2177.BHR79_03795"/>
<evidence type="ECO:0000256" key="3">
    <source>
        <dbReference type="ARBA" id="ARBA00023004"/>
    </source>
</evidence>
<dbReference type="GO" id="GO:0016740">
    <property type="term" value="F:transferase activity"/>
    <property type="evidence" value="ECO:0007669"/>
    <property type="project" value="TreeGrafter"/>
</dbReference>
<keyword evidence="9" id="KW-1185">Reference proteome</keyword>
<name>A0A1L3Q1E2_9EURY</name>
<dbReference type="Gene3D" id="3.20.20.70">
    <property type="entry name" value="Aldolase class I"/>
    <property type="match status" value="1"/>
</dbReference>
<dbReference type="SMART" id="SM00729">
    <property type="entry name" value="Elp3"/>
    <property type="match status" value="1"/>
</dbReference>
<evidence type="ECO:0000313" key="7">
    <source>
        <dbReference type="EMBL" id="RNI08304.1"/>
    </source>
</evidence>
<dbReference type="PANTHER" id="PTHR43726:SF1">
    <property type="entry name" value="BIOTIN SYNTHASE"/>
    <property type="match status" value="1"/>
</dbReference>
<dbReference type="CDD" id="cd01335">
    <property type="entry name" value="Radical_SAM"/>
    <property type="match status" value="1"/>
</dbReference>
<evidence type="ECO:0000259" key="5">
    <source>
        <dbReference type="PROSITE" id="PS51918"/>
    </source>
</evidence>
<dbReference type="InterPro" id="IPR034422">
    <property type="entry name" value="HydE/PylB-like"/>
</dbReference>
<dbReference type="PANTHER" id="PTHR43726">
    <property type="entry name" value="3-METHYLORNITHINE SYNTHASE"/>
    <property type="match status" value="1"/>
</dbReference>
<organism evidence="6 9">
    <name type="scientific">Methanohalophilus halophilus</name>
    <dbReference type="NCBI Taxonomy" id="2177"/>
    <lineage>
        <taxon>Archaea</taxon>
        <taxon>Methanobacteriati</taxon>
        <taxon>Methanobacteriota</taxon>
        <taxon>Stenosarchaea group</taxon>
        <taxon>Methanomicrobia</taxon>
        <taxon>Methanosarcinales</taxon>
        <taxon>Methanosarcinaceae</taxon>
        <taxon>Methanohalophilus</taxon>
    </lineage>
</organism>
<dbReference type="EMBL" id="FNMU01000008">
    <property type="protein sequence ID" value="SDX01799.1"/>
    <property type="molecule type" value="Genomic_DNA"/>
</dbReference>
<dbReference type="KEGG" id="mhaz:BHR79_03795"/>